<evidence type="ECO:0000256" key="3">
    <source>
        <dbReference type="PIRSR" id="PIRSR602401-1"/>
    </source>
</evidence>
<dbReference type="PROSITE" id="PS00086">
    <property type="entry name" value="CYTOCHROME_P450"/>
    <property type="match status" value="1"/>
</dbReference>
<comment type="caution">
    <text evidence="6">The sequence shown here is derived from an EMBL/GenBank/DDBJ whole genome shotgun (WGS) entry which is preliminary data.</text>
</comment>
<dbReference type="Proteomes" id="UP000823388">
    <property type="component" value="Chromosome 3K"/>
</dbReference>
<dbReference type="InterPro" id="IPR001128">
    <property type="entry name" value="Cyt_P450"/>
</dbReference>
<dbReference type="Pfam" id="PF00067">
    <property type="entry name" value="p450"/>
    <property type="match status" value="1"/>
</dbReference>
<gene>
    <name evidence="6" type="ORF">PVAP13_3KG200900</name>
</gene>
<dbReference type="InterPro" id="IPR017972">
    <property type="entry name" value="Cyt_P450_CS"/>
</dbReference>
<dbReference type="PRINTS" id="PR00463">
    <property type="entry name" value="EP450I"/>
</dbReference>
<organism evidence="6 7">
    <name type="scientific">Panicum virgatum</name>
    <name type="common">Blackwell switchgrass</name>
    <dbReference type="NCBI Taxonomy" id="38727"/>
    <lineage>
        <taxon>Eukaryota</taxon>
        <taxon>Viridiplantae</taxon>
        <taxon>Streptophyta</taxon>
        <taxon>Embryophyta</taxon>
        <taxon>Tracheophyta</taxon>
        <taxon>Spermatophyta</taxon>
        <taxon>Magnoliopsida</taxon>
        <taxon>Liliopsida</taxon>
        <taxon>Poales</taxon>
        <taxon>Poaceae</taxon>
        <taxon>PACMAD clade</taxon>
        <taxon>Panicoideae</taxon>
        <taxon>Panicodae</taxon>
        <taxon>Paniceae</taxon>
        <taxon>Panicinae</taxon>
        <taxon>Panicum</taxon>
        <taxon>Panicum sect. Hiantes</taxon>
    </lineage>
</organism>
<keyword evidence="5" id="KW-0472">Membrane</keyword>
<dbReference type="InterPro" id="IPR036396">
    <property type="entry name" value="Cyt_P450_sf"/>
</dbReference>
<feature type="transmembrane region" description="Helical" evidence="5">
    <location>
        <begin position="39"/>
        <end position="65"/>
    </location>
</feature>
<name>A0A8T0UST0_PANVG</name>
<comment type="similarity">
    <text evidence="4">Belongs to the cytochrome P450 family.</text>
</comment>
<feature type="binding site" description="axial binding residue" evidence="3">
    <location>
        <position position="522"/>
    </location>
    <ligand>
        <name>heme</name>
        <dbReference type="ChEBI" id="CHEBI:30413"/>
    </ligand>
    <ligandPart>
        <name>Fe</name>
        <dbReference type="ChEBI" id="CHEBI:18248"/>
    </ligandPart>
</feature>
<dbReference type="GO" id="GO:0005506">
    <property type="term" value="F:iron ion binding"/>
    <property type="evidence" value="ECO:0007669"/>
    <property type="project" value="InterPro"/>
</dbReference>
<evidence type="ECO:0000313" key="6">
    <source>
        <dbReference type="EMBL" id="KAG2625178.1"/>
    </source>
</evidence>
<dbReference type="GO" id="GO:0016132">
    <property type="term" value="P:brassinosteroid biosynthetic process"/>
    <property type="evidence" value="ECO:0007669"/>
    <property type="project" value="TreeGrafter"/>
</dbReference>
<keyword evidence="4" id="KW-0560">Oxidoreductase</keyword>
<keyword evidence="3 4" id="KW-0349">Heme</keyword>
<evidence type="ECO:0000313" key="7">
    <source>
        <dbReference type="Proteomes" id="UP000823388"/>
    </source>
</evidence>
<keyword evidence="5" id="KW-1133">Transmembrane helix</keyword>
<dbReference type="AlphaFoldDB" id="A0A8T0UST0"/>
<dbReference type="InterPro" id="IPR002401">
    <property type="entry name" value="Cyt_P450_E_grp-I"/>
</dbReference>
<evidence type="ECO:0000256" key="1">
    <source>
        <dbReference type="ARBA" id="ARBA00022723"/>
    </source>
</evidence>
<dbReference type="GO" id="GO:0016705">
    <property type="term" value="F:oxidoreductase activity, acting on paired donors, with incorporation or reduction of molecular oxygen"/>
    <property type="evidence" value="ECO:0007669"/>
    <property type="project" value="InterPro"/>
</dbReference>
<dbReference type="PANTHER" id="PTHR24286">
    <property type="entry name" value="CYTOCHROME P450 26"/>
    <property type="match status" value="1"/>
</dbReference>
<proteinExistence type="inferred from homology"/>
<evidence type="ECO:0000256" key="5">
    <source>
        <dbReference type="SAM" id="Phobius"/>
    </source>
</evidence>
<evidence type="ECO:0000256" key="4">
    <source>
        <dbReference type="RuleBase" id="RU000461"/>
    </source>
</evidence>
<keyword evidence="2 3" id="KW-0408">Iron</keyword>
<keyword evidence="7" id="KW-1185">Reference proteome</keyword>
<keyword evidence="5" id="KW-0812">Transmembrane</keyword>
<dbReference type="GO" id="GO:0010268">
    <property type="term" value="P:brassinosteroid homeostasis"/>
    <property type="evidence" value="ECO:0007669"/>
    <property type="project" value="TreeGrafter"/>
</dbReference>
<dbReference type="EMBL" id="CM029041">
    <property type="protein sequence ID" value="KAG2625178.1"/>
    <property type="molecule type" value="Genomic_DNA"/>
</dbReference>
<dbReference type="GO" id="GO:0016125">
    <property type="term" value="P:sterol metabolic process"/>
    <property type="evidence" value="ECO:0007669"/>
    <property type="project" value="TreeGrafter"/>
</dbReference>
<dbReference type="Gene3D" id="1.10.630.10">
    <property type="entry name" value="Cytochrome P450"/>
    <property type="match status" value="1"/>
</dbReference>
<dbReference type="GO" id="GO:0004497">
    <property type="term" value="F:monooxygenase activity"/>
    <property type="evidence" value="ECO:0007669"/>
    <property type="project" value="UniProtKB-KW"/>
</dbReference>
<evidence type="ECO:0000256" key="2">
    <source>
        <dbReference type="ARBA" id="ARBA00023004"/>
    </source>
</evidence>
<accession>A0A8T0UST0</accession>
<keyword evidence="1 3" id="KW-0479">Metal-binding</keyword>
<dbReference type="PANTHER" id="PTHR24286:SF189">
    <property type="entry name" value="CYTOCHROME P450, FAMILY 722, SUBFAMILY A, POLYPEPTIDE 1"/>
    <property type="match status" value="1"/>
</dbReference>
<dbReference type="SUPFAM" id="SSF48264">
    <property type="entry name" value="Cytochrome P450"/>
    <property type="match status" value="1"/>
</dbReference>
<protein>
    <submittedName>
        <fullName evidence="6">Uncharacterized protein</fullName>
    </submittedName>
</protein>
<reference evidence="6 7" key="1">
    <citation type="submission" date="2020-05" db="EMBL/GenBank/DDBJ databases">
        <title>WGS assembly of Panicum virgatum.</title>
        <authorList>
            <person name="Lovell J.T."/>
            <person name="Jenkins J."/>
            <person name="Shu S."/>
            <person name="Juenger T.E."/>
            <person name="Schmutz J."/>
        </authorList>
    </citation>
    <scope>NUCLEOTIDE SEQUENCE [LARGE SCALE GENOMIC DNA]</scope>
    <source>
        <strain evidence="7">cv. AP13</strain>
    </source>
</reference>
<dbReference type="PRINTS" id="PR00385">
    <property type="entry name" value="P450"/>
</dbReference>
<dbReference type="GO" id="GO:0020037">
    <property type="term" value="F:heme binding"/>
    <property type="evidence" value="ECO:0007669"/>
    <property type="project" value="InterPro"/>
</dbReference>
<sequence>MGKPKLFSIVSMDGGMRHHQLEAAACQSQSLPPPPPAGASSFCGISLVAAVCLFLVAAWSAIYCLRVVITSSNKDSLLLKLKGWISKEEKSRRHQLGDNARRPEPPGRGSGWWWSAVETLAFVAANGSGRGFYSFVHARHRRHGPPGFRTALFGATHVFVSSPDAARSLLAAEPAGFSKRYVRTAADLLGEHSLLCASHAAHRSLRRAVAPLFSARGATASFAAAFDALTLRLMRGWAASSSSGRRGAGSVVVLDAALGVTFEAICDTLVATLPRDAKRQLQGDVLAVTRAMLAFPLRLPGTRFHAGLRARKRIVEVLRLEIASRRRDGCLRQRGDHGGDDMDFLQSLLLRSQQQQQPDKDDEALLTDEQIIDNILTLIIAGQVTTATAITWMVKYLADSRDFQETLRSVQLQLAPKQDQDSLLTLQHLSSMELAYKTVKESLRMASIVSWFPRVALEDCQVAAATGFQINKGWIVNVDARSLHYDPTIYDNPTTFDPWRFNGEDTKPPYSFLVFGAGGRTCLGMNLAKIMMLIFLHRLVTTFRWEMADEDTSLEKWAMFPRLKNGCPIHLTPI</sequence>
<dbReference type="CDD" id="cd11043">
    <property type="entry name" value="CYP90-like"/>
    <property type="match status" value="1"/>
</dbReference>
<keyword evidence="4" id="KW-0503">Monooxygenase</keyword>
<comment type="cofactor">
    <cofactor evidence="3">
        <name>heme</name>
        <dbReference type="ChEBI" id="CHEBI:30413"/>
    </cofactor>
</comment>